<organism evidence="3 4">
    <name type="scientific">Pseudaquabacterium rugosum</name>
    <dbReference type="NCBI Taxonomy" id="2984194"/>
    <lineage>
        <taxon>Bacteria</taxon>
        <taxon>Pseudomonadati</taxon>
        <taxon>Pseudomonadota</taxon>
        <taxon>Betaproteobacteria</taxon>
        <taxon>Burkholderiales</taxon>
        <taxon>Sphaerotilaceae</taxon>
        <taxon>Pseudaquabacterium</taxon>
    </lineage>
</organism>
<keyword evidence="4" id="KW-1185">Reference proteome</keyword>
<dbReference type="EMBL" id="JBBUTF010000026">
    <property type="protein sequence ID" value="MEK8028557.1"/>
    <property type="molecule type" value="Genomic_DNA"/>
</dbReference>
<comment type="caution">
    <text evidence="3">The sequence shown here is derived from an EMBL/GenBank/DDBJ whole genome shotgun (WGS) entry which is preliminary data.</text>
</comment>
<protein>
    <submittedName>
        <fullName evidence="3">OmpW family outer membrane protein</fullName>
    </submittedName>
</protein>
<evidence type="ECO:0000256" key="2">
    <source>
        <dbReference type="SAM" id="SignalP"/>
    </source>
</evidence>
<dbReference type="Pfam" id="PF03922">
    <property type="entry name" value="OmpW"/>
    <property type="match status" value="1"/>
</dbReference>
<feature type="chain" id="PRO_5046317026" evidence="2">
    <location>
        <begin position="24"/>
        <end position="223"/>
    </location>
</feature>
<evidence type="ECO:0000313" key="3">
    <source>
        <dbReference type="EMBL" id="MEK8028557.1"/>
    </source>
</evidence>
<sequence>MRPALPLTCAASLLLAIALPATAQTSPWTLRTGPARVTLHTETRLSVAGNDVPGAAVAASGSDPLGLELGRRLDEAWTARLAIGLPLPESTLRTAGSLQAMVPPLSGTLGRVQYAPLVLTATWSPGRWGALQPYVGAGINHTRITRTEDGDLSGLTVDHAWGSVLQLGASWALDARWALFADARTVRLKTTARGQLTALGGLPAEAKVRLDPTIVHIGLEYRP</sequence>
<proteinExistence type="predicted"/>
<dbReference type="Gene3D" id="2.40.160.20">
    <property type="match status" value="1"/>
</dbReference>
<keyword evidence="2" id="KW-0732">Signal</keyword>
<dbReference type="SUPFAM" id="SSF56925">
    <property type="entry name" value="OMPA-like"/>
    <property type="match status" value="1"/>
</dbReference>
<accession>A0ABU9BF43</accession>
<evidence type="ECO:0000256" key="1">
    <source>
        <dbReference type="ARBA" id="ARBA00004442"/>
    </source>
</evidence>
<comment type="subcellular location">
    <subcellularLocation>
        <location evidence="1">Cell outer membrane</location>
    </subcellularLocation>
</comment>
<reference evidence="3 4" key="1">
    <citation type="submission" date="2024-04" db="EMBL/GenBank/DDBJ databases">
        <title>Novel species of the genus Ideonella isolated from streams.</title>
        <authorList>
            <person name="Lu H."/>
        </authorList>
    </citation>
    <scope>NUCLEOTIDE SEQUENCE [LARGE SCALE GENOMIC DNA]</scope>
    <source>
        <strain evidence="3 4">BYS139W</strain>
    </source>
</reference>
<dbReference type="PANTHER" id="PTHR36920">
    <property type="match status" value="1"/>
</dbReference>
<dbReference type="InterPro" id="IPR011250">
    <property type="entry name" value="OMP/PagP_B-barrel"/>
</dbReference>
<dbReference type="RefSeq" id="WP_341376391.1">
    <property type="nucleotide sequence ID" value="NZ_JBBUTF010000026.1"/>
</dbReference>
<evidence type="ECO:0000313" key="4">
    <source>
        <dbReference type="Proteomes" id="UP001368500"/>
    </source>
</evidence>
<dbReference type="PANTHER" id="PTHR36920:SF1">
    <property type="entry name" value="OUTER MEMBRANE PROTEIN W"/>
    <property type="match status" value="1"/>
</dbReference>
<dbReference type="Proteomes" id="UP001368500">
    <property type="component" value="Unassembled WGS sequence"/>
</dbReference>
<name>A0ABU9BF43_9BURK</name>
<feature type="signal peptide" evidence="2">
    <location>
        <begin position="1"/>
        <end position="23"/>
    </location>
</feature>
<dbReference type="InterPro" id="IPR005618">
    <property type="entry name" value="OMPW"/>
</dbReference>
<gene>
    <name evidence="3" type="ORF">AACH11_21575</name>
</gene>